<name>A0A4Y8AP18_9FLAO</name>
<dbReference type="EMBL" id="SNQI01000006">
    <property type="protein sequence ID" value="TEW72203.1"/>
    <property type="molecule type" value="Genomic_DNA"/>
</dbReference>
<reference evidence="2 3" key="1">
    <citation type="journal article" date="2011" name="J. Microbiol.">
        <title>Gramella jeungdoensis sp. nov., isolated from a solar saltern in Korea.</title>
        <authorList>
            <person name="Joung Y."/>
            <person name="Kim H."/>
            <person name="Jang T."/>
            <person name="Ahn T.S."/>
            <person name="Joh K."/>
        </authorList>
    </citation>
    <scope>NUCLEOTIDE SEQUENCE [LARGE SCALE GENOMIC DNA]</scope>
    <source>
        <strain evidence="2 3">KCTC 23123</strain>
    </source>
</reference>
<dbReference type="InterPro" id="IPR013783">
    <property type="entry name" value="Ig-like_fold"/>
</dbReference>
<feature type="domain" description="Fibronectin type-III" evidence="1">
    <location>
        <begin position="35"/>
        <end position="133"/>
    </location>
</feature>
<dbReference type="OrthoDB" id="789771at2"/>
<dbReference type="AlphaFoldDB" id="A0A4Y8AP18"/>
<dbReference type="Gene3D" id="2.60.40.10">
    <property type="entry name" value="Immunoglobulins"/>
    <property type="match status" value="1"/>
</dbReference>
<dbReference type="Proteomes" id="UP000298517">
    <property type="component" value="Unassembled WGS sequence"/>
</dbReference>
<dbReference type="InterPro" id="IPR036116">
    <property type="entry name" value="FN3_sf"/>
</dbReference>
<accession>A0A4Y8AP18</accession>
<keyword evidence="3" id="KW-1185">Reference proteome</keyword>
<comment type="caution">
    <text evidence="2">The sequence shown here is derived from an EMBL/GenBank/DDBJ whole genome shotgun (WGS) entry which is preliminary data.</text>
</comment>
<proteinExistence type="predicted"/>
<evidence type="ECO:0000259" key="1">
    <source>
        <dbReference type="PROSITE" id="PS50853"/>
    </source>
</evidence>
<dbReference type="InterPro" id="IPR003961">
    <property type="entry name" value="FN3_dom"/>
</dbReference>
<dbReference type="SUPFAM" id="SSF49265">
    <property type="entry name" value="Fibronectin type III"/>
    <property type="match status" value="1"/>
</dbReference>
<gene>
    <name evidence="2" type="ORF">E2488_15175</name>
</gene>
<sequence length="232" mass="26105">MKKVKFILLFCTIIWSCGGGNGGDEIPIPTPVNKAPSIPLLIFPTDNLLCIDNVLNFNWSPSIDPEGDVLTYQIQVADDNLFTQIVHSLNSSFTEQTISLSKGRTYYWRVKSIDSKNLESSFSSVFSFYTDREGELNHLPFSPFLVAPTLNSIQDTTIISLEWTANDVDNDPLLFDVFFGINNPPNVKIAENLIINTFSVVTESSKNYYWKVVVEDDKGGRTIGQTWNFKTD</sequence>
<dbReference type="RefSeq" id="WP_134249227.1">
    <property type="nucleotide sequence ID" value="NZ_SNQI01000006.1"/>
</dbReference>
<protein>
    <recommendedName>
        <fullName evidence="1">Fibronectin type-III domain-containing protein</fullName>
    </recommendedName>
</protein>
<dbReference type="PROSITE" id="PS50853">
    <property type="entry name" value="FN3"/>
    <property type="match status" value="1"/>
</dbReference>
<organism evidence="2 3">
    <name type="scientific">Gramella jeungdoensis</name>
    <dbReference type="NCBI Taxonomy" id="708091"/>
    <lineage>
        <taxon>Bacteria</taxon>
        <taxon>Pseudomonadati</taxon>
        <taxon>Bacteroidota</taxon>
        <taxon>Flavobacteriia</taxon>
        <taxon>Flavobacteriales</taxon>
        <taxon>Flavobacteriaceae</taxon>
        <taxon>Christiangramia</taxon>
    </lineage>
</organism>
<evidence type="ECO:0000313" key="3">
    <source>
        <dbReference type="Proteomes" id="UP000298517"/>
    </source>
</evidence>
<evidence type="ECO:0000313" key="2">
    <source>
        <dbReference type="EMBL" id="TEW72203.1"/>
    </source>
</evidence>